<keyword evidence="2 8" id="KW-0489">Methyltransferase</keyword>
<dbReference type="SUPFAM" id="SSF53335">
    <property type="entry name" value="S-adenosyl-L-methionine-dependent methyltransferases"/>
    <property type="match status" value="1"/>
</dbReference>
<dbReference type="PANTHER" id="PTHR18895">
    <property type="entry name" value="HEMK METHYLTRANSFERASE"/>
    <property type="match status" value="1"/>
</dbReference>
<evidence type="ECO:0000256" key="4">
    <source>
        <dbReference type="ARBA" id="ARBA00022691"/>
    </source>
</evidence>
<dbReference type="GO" id="GO:0003676">
    <property type="term" value="F:nucleic acid binding"/>
    <property type="evidence" value="ECO:0007669"/>
    <property type="project" value="InterPro"/>
</dbReference>
<dbReference type="Gene3D" id="3.40.50.150">
    <property type="entry name" value="Vaccinia Virus protein VP39"/>
    <property type="match status" value="1"/>
</dbReference>
<evidence type="ECO:0000313" key="9">
    <source>
        <dbReference type="Proteomes" id="UP001220610"/>
    </source>
</evidence>
<evidence type="ECO:0000256" key="1">
    <source>
        <dbReference type="ARBA" id="ARBA00012771"/>
    </source>
</evidence>
<dbReference type="Gene3D" id="1.10.8.10">
    <property type="entry name" value="DNA helicase RuvA subunit, C-terminal domain"/>
    <property type="match status" value="1"/>
</dbReference>
<evidence type="ECO:0000256" key="2">
    <source>
        <dbReference type="ARBA" id="ARBA00022603"/>
    </source>
</evidence>
<dbReference type="CDD" id="cd02440">
    <property type="entry name" value="AdoMet_MTases"/>
    <property type="match status" value="1"/>
</dbReference>
<dbReference type="InterPro" id="IPR007848">
    <property type="entry name" value="Small_mtfrase_dom"/>
</dbReference>
<dbReference type="InterPro" id="IPR029063">
    <property type="entry name" value="SAM-dependent_MTases_sf"/>
</dbReference>
<evidence type="ECO:0000259" key="6">
    <source>
        <dbReference type="Pfam" id="PF05175"/>
    </source>
</evidence>
<keyword evidence="3 8" id="KW-0808">Transferase</keyword>
<dbReference type="InterPro" id="IPR019874">
    <property type="entry name" value="RF_methyltr_PrmC"/>
</dbReference>
<keyword evidence="4" id="KW-0949">S-adenosyl-L-methionine</keyword>
<dbReference type="Pfam" id="PF17827">
    <property type="entry name" value="PrmC_N"/>
    <property type="match status" value="1"/>
</dbReference>
<dbReference type="InterPro" id="IPR040758">
    <property type="entry name" value="PrmC_N"/>
</dbReference>
<dbReference type="Pfam" id="PF05175">
    <property type="entry name" value="MTS"/>
    <property type="match status" value="1"/>
</dbReference>
<dbReference type="InterPro" id="IPR002052">
    <property type="entry name" value="DNA_methylase_N6_adenine_CS"/>
</dbReference>
<dbReference type="EMBL" id="CP119311">
    <property type="protein sequence ID" value="WEK35323.1"/>
    <property type="molecule type" value="Genomic_DNA"/>
</dbReference>
<feature type="domain" description="Release factor glutamine methyltransferase N-terminal" evidence="7">
    <location>
        <begin position="6"/>
        <end position="75"/>
    </location>
</feature>
<name>A0AAJ5WTG2_9BACT</name>
<dbReference type="PROSITE" id="PS00092">
    <property type="entry name" value="N6_MTASE"/>
    <property type="match status" value="1"/>
</dbReference>
<reference evidence="8" key="1">
    <citation type="submission" date="2023-03" db="EMBL/GenBank/DDBJ databases">
        <title>Andean soil-derived lignocellulolytic bacterial consortium as a source of novel taxa and putative plastic-active enzymes.</title>
        <authorList>
            <person name="Diaz-Garcia L."/>
            <person name="Chuvochina M."/>
            <person name="Feuerriegel G."/>
            <person name="Bunk B."/>
            <person name="Sproer C."/>
            <person name="Streit W.R."/>
            <person name="Rodriguez L.M."/>
            <person name="Overmann J."/>
            <person name="Jimenez D.J."/>
        </authorList>
    </citation>
    <scope>NUCLEOTIDE SEQUENCE</scope>
    <source>
        <strain evidence="8">MAG 7</strain>
    </source>
</reference>
<organism evidence="8 9">
    <name type="scientific">Candidatus Pseudobacter hemicellulosilyticus</name>
    <dbReference type="NCBI Taxonomy" id="3121375"/>
    <lineage>
        <taxon>Bacteria</taxon>
        <taxon>Pseudomonadati</taxon>
        <taxon>Bacteroidota</taxon>
        <taxon>Chitinophagia</taxon>
        <taxon>Chitinophagales</taxon>
        <taxon>Chitinophagaceae</taxon>
        <taxon>Pseudobacter</taxon>
    </lineage>
</organism>
<dbReference type="PANTHER" id="PTHR18895:SF74">
    <property type="entry name" value="MTRF1L RELEASE FACTOR GLUTAMINE METHYLTRANSFERASE"/>
    <property type="match status" value="1"/>
</dbReference>
<dbReference type="EC" id="2.1.1.297" evidence="1"/>
<evidence type="ECO:0000313" key="8">
    <source>
        <dbReference type="EMBL" id="WEK35323.1"/>
    </source>
</evidence>
<dbReference type="NCBIfam" id="TIGR03534">
    <property type="entry name" value="RF_mod_PrmC"/>
    <property type="match status" value="1"/>
</dbReference>
<gene>
    <name evidence="8" type="primary">prmC</name>
    <name evidence="8" type="ORF">P0Y53_22760</name>
</gene>
<dbReference type="GO" id="GO:0032259">
    <property type="term" value="P:methylation"/>
    <property type="evidence" value="ECO:0007669"/>
    <property type="project" value="UniProtKB-KW"/>
</dbReference>
<accession>A0AAJ5WTG2</accession>
<evidence type="ECO:0000256" key="5">
    <source>
        <dbReference type="ARBA" id="ARBA00048391"/>
    </source>
</evidence>
<dbReference type="NCBIfam" id="TIGR00536">
    <property type="entry name" value="hemK_fam"/>
    <property type="match status" value="1"/>
</dbReference>
<evidence type="ECO:0000256" key="3">
    <source>
        <dbReference type="ARBA" id="ARBA00022679"/>
    </source>
</evidence>
<dbReference type="InterPro" id="IPR050320">
    <property type="entry name" value="N5-glutamine_MTase"/>
</dbReference>
<dbReference type="AlphaFoldDB" id="A0AAJ5WTG2"/>
<sequence length="284" mass="31950">MTLHQAQQQLSITLSALYDNREAASMADWVMEKLTGLRKIDRIVRKQEPLSAAQKTQLETWTAQLLQHRPIQYVLNEAWFDGLALYVDETVLIPRPETEELVHWIVEDFGQPAGSPTIMDIGTGSGCIPIALKKRLPAATLLGIDISVGALATAARNASGQELAIDFHQLDVLDQAEWYRLPAIDILVSNPPYIPQSDQAGMQPNVLQYEPHTALFVENNDPLLFYRALAELGQQKLSAGGRLYVEIHEDLGPQTSQLFRDHNFREVELKKDMQGKDRMIRCIL</sequence>
<comment type="catalytic activity">
    <reaction evidence="5">
        <text>L-glutaminyl-[peptide chain release factor] + S-adenosyl-L-methionine = N(5)-methyl-L-glutaminyl-[peptide chain release factor] + S-adenosyl-L-homocysteine + H(+)</text>
        <dbReference type="Rhea" id="RHEA:42896"/>
        <dbReference type="Rhea" id="RHEA-COMP:10271"/>
        <dbReference type="Rhea" id="RHEA-COMP:10272"/>
        <dbReference type="ChEBI" id="CHEBI:15378"/>
        <dbReference type="ChEBI" id="CHEBI:30011"/>
        <dbReference type="ChEBI" id="CHEBI:57856"/>
        <dbReference type="ChEBI" id="CHEBI:59789"/>
        <dbReference type="ChEBI" id="CHEBI:61891"/>
        <dbReference type="EC" id="2.1.1.297"/>
    </reaction>
</comment>
<dbReference type="Proteomes" id="UP001220610">
    <property type="component" value="Chromosome"/>
</dbReference>
<dbReference type="InterPro" id="IPR004556">
    <property type="entry name" value="HemK-like"/>
</dbReference>
<protein>
    <recommendedName>
        <fullName evidence="1">peptide chain release factor N(5)-glutamine methyltransferase</fullName>
        <ecNumber evidence="1">2.1.1.297</ecNumber>
    </recommendedName>
</protein>
<proteinExistence type="predicted"/>
<evidence type="ECO:0000259" key="7">
    <source>
        <dbReference type="Pfam" id="PF17827"/>
    </source>
</evidence>
<feature type="domain" description="Methyltransferase small" evidence="6">
    <location>
        <begin position="115"/>
        <end position="197"/>
    </location>
</feature>
<dbReference type="GO" id="GO:0102559">
    <property type="term" value="F:peptide chain release factor N(5)-glutamine methyltransferase activity"/>
    <property type="evidence" value="ECO:0007669"/>
    <property type="project" value="UniProtKB-EC"/>
</dbReference>